<keyword evidence="2" id="KW-1185">Reference proteome</keyword>
<evidence type="ECO:0000313" key="1">
    <source>
        <dbReference type="EMBL" id="ROH87093.1"/>
    </source>
</evidence>
<proteinExistence type="predicted"/>
<protein>
    <submittedName>
        <fullName evidence="1">Uncharacterized protein</fullName>
    </submittedName>
</protein>
<name>A0A3N0V2Z4_9PROT</name>
<dbReference type="Proteomes" id="UP000275137">
    <property type="component" value="Unassembled WGS sequence"/>
</dbReference>
<reference evidence="1 2" key="1">
    <citation type="submission" date="2018-10" db="EMBL/GenBank/DDBJ databases">
        <authorList>
            <person name="Chen W.-M."/>
        </authorList>
    </citation>
    <scope>NUCLEOTIDE SEQUENCE [LARGE SCALE GENOMIC DNA]</scope>
    <source>
        <strain evidence="1 2">H-5</strain>
    </source>
</reference>
<dbReference type="EMBL" id="RJVP01000002">
    <property type="protein sequence ID" value="ROH87093.1"/>
    <property type="molecule type" value="Genomic_DNA"/>
</dbReference>
<dbReference type="AlphaFoldDB" id="A0A3N0V2Z4"/>
<gene>
    <name evidence="1" type="ORF">ED236_05290</name>
</gene>
<organism evidence="1 2">
    <name type="scientific">Pseudomethylobacillus aquaticus</name>
    <dbReference type="NCBI Taxonomy" id="2676064"/>
    <lineage>
        <taxon>Bacteria</taxon>
        <taxon>Pseudomonadati</taxon>
        <taxon>Pseudomonadota</taxon>
        <taxon>Betaproteobacteria</taxon>
        <taxon>Nitrosomonadales</taxon>
        <taxon>Methylophilaceae</taxon>
        <taxon>Pseudomethylobacillus</taxon>
    </lineage>
</organism>
<sequence>MLWEHRQLTLKDLRTAATFIQMCGNETWDEAYFETAYALIEDAPFTPNTTAEGDFLSSFGNLSAKANAYLLKLKFGKFLEVPAGDNIFEDARPYADAIFLHQETSDFLYANSRYPLNSKTEWLAERKTAFFLDHFFSDSSVINAYRKSSMDSTRIATLYQRSHLLDGVIQSPDTAAFFDEIKRTGSYLMCTFHAGNYLVSQSIYRVHMADHWTVRNRGNAAGNHIVVSENRLGSAFKAIKVLMSGKCLLIAPDSNVEDSQSVSELNIFGCKVNIPDGAARIAYEAHAKTAWYTATINGSQYEPVFVEGPQRAARESFDSFKTRFAEFYSAQVAFALSGHPRNTILKSFFLKFINLSISANSETDEVENETSDEN</sequence>
<accession>A0A3N0V2Z4</accession>
<evidence type="ECO:0000313" key="2">
    <source>
        <dbReference type="Proteomes" id="UP000275137"/>
    </source>
</evidence>
<comment type="caution">
    <text evidence="1">The sequence shown here is derived from an EMBL/GenBank/DDBJ whole genome shotgun (WGS) entry which is preliminary data.</text>
</comment>